<evidence type="ECO:0000256" key="1">
    <source>
        <dbReference type="SAM" id="MobiDB-lite"/>
    </source>
</evidence>
<feature type="compositionally biased region" description="Basic and acidic residues" evidence="1">
    <location>
        <begin position="230"/>
        <end position="242"/>
    </location>
</feature>
<accession>A0A077F987</accession>
<dbReference type="OrthoDB" id="7016914at2"/>
<dbReference type="HOGENOM" id="CLU_1151080_0_0_6"/>
<name>A0A077F987_9PSED</name>
<evidence type="ECO:0000313" key="2">
    <source>
        <dbReference type="EMBL" id="AIL60414.1"/>
    </source>
</evidence>
<sequence>MLTNNQTDLLPIVIEGHTFKPNAEGLWSLTEINKALPDLTKPPAQWRGRDRDYFDRCANLHTVHGDSGGSYATERATIAYAMACSLDFYVMVVDAFVAMRNSAVRELRRKDALLDANMPKASTLDMKARGAGLTWTEACRVAGIQQPRLAQDALVTMGNFVYPVDDFGTREGSPRPKPQGFVVGAFVKVSSDFGNREGWRVKPRGLDWLRKNAEAVNLRVVEVKARKDKAQRDAKARLKENLKSSSPDY</sequence>
<evidence type="ECO:0000313" key="3">
    <source>
        <dbReference type="Proteomes" id="UP000028931"/>
    </source>
</evidence>
<dbReference type="RefSeq" id="WP_051939188.1">
    <property type="nucleotide sequence ID" value="NZ_CP009048.1"/>
</dbReference>
<organism evidence="2 3">
    <name type="scientific">Pseudomonas alkylphenolica</name>
    <dbReference type="NCBI Taxonomy" id="237609"/>
    <lineage>
        <taxon>Bacteria</taxon>
        <taxon>Pseudomonadati</taxon>
        <taxon>Pseudomonadota</taxon>
        <taxon>Gammaproteobacteria</taxon>
        <taxon>Pseudomonadales</taxon>
        <taxon>Pseudomonadaceae</taxon>
        <taxon>Pseudomonas</taxon>
    </lineage>
</organism>
<dbReference type="AlphaFoldDB" id="A0A077F987"/>
<reference evidence="2 3" key="1">
    <citation type="submission" date="2014-07" db="EMBL/GenBank/DDBJ databases">
        <authorList>
            <person name="Lee K."/>
            <person name="Lim J.Y."/>
            <person name="Hwang I."/>
        </authorList>
    </citation>
    <scope>NUCLEOTIDE SEQUENCE [LARGE SCALE GENOMIC DNA]</scope>
    <source>
        <strain evidence="2 3">KL28</strain>
    </source>
</reference>
<dbReference type="EMBL" id="CP009048">
    <property type="protein sequence ID" value="AIL60414.1"/>
    <property type="molecule type" value="Genomic_DNA"/>
</dbReference>
<feature type="region of interest" description="Disordered" evidence="1">
    <location>
        <begin position="230"/>
        <end position="249"/>
    </location>
</feature>
<proteinExistence type="predicted"/>
<gene>
    <name evidence="2" type="ORF">PSAKL28_11880</name>
</gene>
<dbReference type="KEGG" id="palk:PSAKL28_11880"/>
<dbReference type="Proteomes" id="UP000028931">
    <property type="component" value="Chromosome"/>
</dbReference>
<protein>
    <submittedName>
        <fullName evidence="2">Uncharacterized protein</fullName>
    </submittedName>
</protein>